<protein>
    <submittedName>
        <fullName evidence="4">Hsp20/alpha crystallin family protein</fullName>
    </submittedName>
</protein>
<dbReference type="InterPro" id="IPR008978">
    <property type="entry name" value="HSP20-like_chaperone"/>
</dbReference>
<dbReference type="PANTHER" id="PTHR11527">
    <property type="entry name" value="HEAT-SHOCK PROTEIN 20 FAMILY MEMBER"/>
    <property type="match status" value="1"/>
</dbReference>
<gene>
    <name evidence="4" type="ORF">ENJ40_03875</name>
</gene>
<dbReference type="SUPFAM" id="SSF49764">
    <property type="entry name" value="HSP20-like chaperones"/>
    <property type="match status" value="1"/>
</dbReference>
<dbReference type="Proteomes" id="UP000886043">
    <property type="component" value="Unassembled WGS sequence"/>
</dbReference>
<feature type="domain" description="SHSP" evidence="3">
    <location>
        <begin position="1"/>
        <end position="108"/>
    </location>
</feature>
<comment type="similarity">
    <text evidence="1 2">Belongs to the small heat shock protein (HSP20) family.</text>
</comment>
<comment type="caution">
    <text evidence="4">The sequence shown here is derived from an EMBL/GenBank/DDBJ whole genome shotgun (WGS) entry which is preliminary data.</text>
</comment>
<reference evidence="4" key="1">
    <citation type="journal article" date="2020" name="mSystems">
        <title>Genome- and Community-Level Interaction Insights into Carbon Utilization and Element Cycling Functions of Hydrothermarchaeota in Hydrothermal Sediment.</title>
        <authorList>
            <person name="Zhou Z."/>
            <person name="Liu Y."/>
            <person name="Xu W."/>
            <person name="Pan J."/>
            <person name="Luo Z.H."/>
            <person name="Li M."/>
        </authorList>
    </citation>
    <scope>NUCLEOTIDE SEQUENCE [LARGE SCALE GENOMIC DNA]</scope>
    <source>
        <strain evidence="4">HyVt-483</strain>
    </source>
</reference>
<dbReference type="EMBL" id="DRMH01000046">
    <property type="protein sequence ID" value="HFC97584.1"/>
    <property type="molecule type" value="Genomic_DNA"/>
</dbReference>
<evidence type="ECO:0000313" key="4">
    <source>
        <dbReference type="EMBL" id="HFC97584.1"/>
    </source>
</evidence>
<dbReference type="PROSITE" id="PS01031">
    <property type="entry name" value="SHSP"/>
    <property type="match status" value="1"/>
</dbReference>
<accession>A0A7C3GUG4</accession>
<dbReference type="InterPro" id="IPR002068">
    <property type="entry name" value="A-crystallin/Hsp20_dom"/>
</dbReference>
<name>A0A7C3GUG4_9BACT</name>
<dbReference type="AlphaFoldDB" id="A0A7C3GUG4"/>
<organism evidence="4">
    <name type="scientific">Thermosulfurimonas dismutans</name>
    <dbReference type="NCBI Taxonomy" id="999894"/>
    <lineage>
        <taxon>Bacteria</taxon>
        <taxon>Pseudomonadati</taxon>
        <taxon>Thermodesulfobacteriota</taxon>
        <taxon>Thermodesulfobacteria</taxon>
        <taxon>Thermodesulfobacteriales</taxon>
        <taxon>Thermodesulfobacteriaceae</taxon>
        <taxon>Thermosulfurimonas</taxon>
    </lineage>
</organism>
<sequence length="108" mass="12389">MSPPVDVYETDEGLILLADMPGVTPESLEVKVEDNVLHLRGEIAEAPGEEVRPEYVEVRGREYYRAFTLGPEFDQEKIEATLKHGVLRLFIPKVESERPRRIEIRTVQ</sequence>
<evidence type="ECO:0000256" key="2">
    <source>
        <dbReference type="RuleBase" id="RU003616"/>
    </source>
</evidence>
<proteinExistence type="inferred from homology"/>
<evidence type="ECO:0000256" key="1">
    <source>
        <dbReference type="PROSITE-ProRule" id="PRU00285"/>
    </source>
</evidence>
<dbReference type="Pfam" id="PF00011">
    <property type="entry name" value="HSP20"/>
    <property type="match status" value="1"/>
</dbReference>
<dbReference type="InterPro" id="IPR031107">
    <property type="entry name" value="Small_HSP"/>
</dbReference>
<dbReference type="Gene3D" id="2.60.40.790">
    <property type="match status" value="1"/>
</dbReference>
<dbReference type="CDD" id="cd06464">
    <property type="entry name" value="ACD_sHsps-like"/>
    <property type="match status" value="1"/>
</dbReference>
<evidence type="ECO:0000259" key="3">
    <source>
        <dbReference type="PROSITE" id="PS01031"/>
    </source>
</evidence>